<evidence type="ECO:0008006" key="3">
    <source>
        <dbReference type="Google" id="ProtNLM"/>
    </source>
</evidence>
<dbReference type="CDD" id="cd17510">
    <property type="entry name" value="T3SC_YbjN-like_2"/>
    <property type="match status" value="1"/>
</dbReference>
<protein>
    <recommendedName>
        <fullName evidence="3">DUF2299 domain-containing protein</fullName>
    </recommendedName>
</protein>
<dbReference type="AlphaFoldDB" id="H2C7A9"/>
<evidence type="ECO:0000313" key="1">
    <source>
        <dbReference type="EMBL" id="EHP68035.1"/>
    </source>
</evidence>
<dbReference type="EMBL" id="JH597770">
    <property type="protein sequence ID" value="EHP68035.1"/>
    <property type="molecule type" value="Genomic_DNA"/>
</dbReference>
<keyword evidence="2" id="KW-1185">Reference proteome</keyword>
<dbReference type="HOGENOM" id="CLU_137738_0_0_2"/>
<dbReference type="eggNOG" id="arCOG01713">
    <property type="taxonomic scope" value="Archaea"/>
</dbReference>
<dbReference type="Gene3D" id="3.30.1460.10">
    <property type="match status" value="1"/>
</dbReference>
<organism evidence="1 2">
    <name type="scientific">Metallosphaera yellowstonensis MK1</name>
    <dbReference type="NCBI Taxonomy" id="671065"/>
    <lineage>
        <taxon>Archaea</taxon>
        <taxon>Thermoproteota</taxon>
        <taxon>Thermoprotei</taxon>
        <taxon>Sulfolobales</taxon>
        <taxon>Sulfolobaceae</taxon>
        <taxon>Metallosphaera</taxon>
    </lineage>
</organism>
<dbReference type="Pfam" id="PF10061">
    <property type="entry name" value="DUF2299"/>
    <property type="match status" value="1"/>
</dbReference>
<evidence type="ECO:0000313" key="2">
    <source>
        <dbReference type="Proteomes" id="UP000003980"/>
    </source>
</evidence>
<dbReference type="InterPro" id="IPR018747">
    <property type="entry name" value="DUF2299"/>
</dbReference>
<gene>
    <name evidence="1" type="ORF">MetMK1DRAFT_00024580</name>
</gene>
<dbReference type="Proteomes" id="UP000003980">
    <property type="component" value="Unassembled WGS sequence"/>
</dbReference>
<name>H2C7A9_9CREN</name>
<reference evidence="1 2" key="1">
    <citation type="submission" date="2012-01" db="EMBL/GenBank/DDBJ databases">
        <title>Improved High-Quality Draft sequence of Metallosphaera yellowstonensis MK1.</title>
        <authorList>
            <consortium name="US DOE Joint Genome Institute"/>
            <person name="Lucas S."/>
            <person name="Han J."/>
            <person name="Cheng J.-F."/>
            <person name="Goodwin L."/>
            <person name="Pitluck S."/>
            <person name="Peters L."/>
            <person name="Teshima H."/>
            <person name="Detter J.C."/>
            <person name="Han C."/>
            <person name="Tapia R."/>
            <person name="Land M."/>
            <person name="Hauser L."/>
            <person name="Kyrpides N."/>
            <person name="Kozubal M."/>
            <person name="Macur R.E."/>
            <person name="Jay Z."/>
            <person name="Inskeep W."/>
            <person name="Woyke T."/>
        </authorList>
    </citation>
    <scope>NUCLEOTIDE SEQUENCE [LARGE SCALE GENOMIC DNA]</scope>
    <source>
        <strain evidence="1 2">MK1</strain>
    </source>
</reference>
<accession>H2C7A9</accession>
<dbReference type="STRING" id="671065.MetMK1DRAFT_00024580"/>
<proteinExistence type="predicted"/>
<sequence>MSIFKALGLNVTEAKSSEYLHLTVSPPQGGPTLDVVKPERDSKFYVLGMAISVHQFHQQQLRFLKEEDRRRFLSKLRYALLKMGVDMAFTPPNEEIPQVIFVSRVVYEEESTPNDLLHAMYKVRNAGTIAIFMFADRFGTPQLGSTFM</sequence>